<dbReference type="GO" id="GO:0004177">
    <property type="term" value="F:aminopeptidase activity"/>
    <property type="evidence" value="ECO:0007669"/>
    <property type="project" value="UniProtKB-KW"/>
</dbReference>
<feature type="domain" description="Peptidase S9 prolyl oligopeptidase catalytic" evidence="3">
    <location>
        <begin position="411"/>
        <end position="528"/>
    </location>
</feature>
<evidence type="ECO:0000256" key="1">
    <source>
        <dbReference type="ARBA" id="ARBA00022801"/>
    </source>
</evidence>
<comment type="caution">
    <text evidence="4">The sequence shown here is derived from an EMBL/GenBank/DDBJ whole genome shotgun (WGS) entry which is preliminary data.</text>
</comment>
<feature type="compositionally biased region" description="Low complexity" evidence="2">
    <location>
        <begin position="540"/>
        <end position="569"/>
    </location>
</feature>
<dbReference type="InterPro" id="IPR029058">
    <property type="entry name" value="AB_hydrolase_fold"/>
</dbReference>
<feature type="compositionally biased region" description="Polar residues" evidence="2">
    <location>
        <begin position="592"/>
        <end position="614"/>
    </location>
</feature>
<organism evidence="4 5">
    <name type="scientific">Haloarcula quadrata</name>
    <dbReference type="NCBI Taxonomy" id="182779"/>
    <lineage>
        <taxon>Archaea</taxon>
        <taxon>Methanobacteriati</taxon>
        <taxon>Methanobacteriota</taxon>
        <taxon>Stenosarchaea group</taxon>
        <taxon>Halobacteria</taxon>
        <taxon>Halobacteriales</taxon>
        <taxon>Haloarculaceae</taxon>
        <taxon>Haloarcula</taxon>
    </lineage>
</organism>
<evidence type="ECO:0000259" key="3">
    <source>
        <dbReference type="Pfam" id="PF00326"/>
    </source>
</evidence>
<evidence type="ECO:0000313" key="5">
    <source>
        <dbReference type="Proteomes" id="UP000268233"/>
    </source>
</evidence>
<keyword evidence="5" id="KW-1185">Reference proteome</keyword>
<accession>A0A495R338</accession>
<dbReference type="Gene3D" id="2.120.10.30">
    <property type="entry name" value="TolB, C-terminal domain"/>
    <property type="match status" value="2"/>
</dbReference>
<feature type="region of interest" description="Disordered" evidence="2">
    <location>
        <begin position="663"/>
        <end position="717"/>
    </location>
</feature>
<dbReference type="Proteomes" id="UP000268233">
    <property type="component" value="Unassembled WGS sequence"/>
</dbReference>
<dbReference type="SUPFAM" id="SSF69304">
    <property type="entry name" value="Tricorn protease N-terminal domain"/>
    <property type="match status" value="1"/>
</dbReference>
<dbReference type="Gene3D" id="3.40.50.1820">
    <property type="entry name" value="alpha/beta hydrolase"/>
    <property type="match status" value="1"/>
</dbReference>
<dbReference type="PANTHER" id="PTHR42776">
    <property type="entry name" value="SERINE PEPTIDASE S9 FAMILY MEMBER"/>
    <property type="match status" value="1"/>
</dbReference>
<dbReference type="PANTHER" id="PTHR42776:SF27">
    <property type="entry name" value="DIPEPTIDYL PEPTIDASE FAMILY MEMBER 6"/>
    <property type="match status" value="1"/>
</dbReference>
<sequence>MSDPDSGPTDPEAVLEELAGLPTLAHPTASPDGSEVACYYDVSGRNELHVLDVEAGTHEQWSDGDVPRNARWHVEWDADGERVFFHLDDDGNEQNDVYAIDRDGSVEAVVEMDGQVVLQDVGEDGETLLVGSTRDGQMNLYSHNLASGETSKITDYDRAVHTGLLSPDGSQLAYATNETDDFDNMDVYVSDADGSDPETLEIGVTGAEAAPADWGPNGDRLLVMDNSSDLSRCGVYDLRTDAVTWFGGEYEEEPQAFLPDGKRFLAVRTREATKLPVVYDIETGDARELDLPAGVASFGRMGGDPILGEDRLLALHTTPTRRPELLAYDLTTDETEPLVEAEYGPFSPDAFADAEYFTIESDGVPETRQAAVEHDPYDTLDIGCLLYDSGERPSPLIVNPHGGPRGMDSKSFDLYTQFLVQRGFSVLQVNYRGSTGHGREFIRELYDDWGGAEQGDVASAAEHVLSTREWLDEDRVVVFGGSYGGYSAYWQLVQYPDLYDAGVAWIGLTDLEDQYENTMAHYRTELMRRTWVLRRRTRTCTRNGRPSPTSTTSTPRCSSSTASTTAGSPFRRPGCSAMPSKTRATPKDRTARSSTGSSVRRATHPQTSSRRNGCSASSTTSSVGESGPKRSLPTTESGGVEALIILPVDRFWQRWAGRVAPRVAVRSPTTAQGSRETRTRSGSAHTGHSKVKSAVRSTASPRTSPTAWTFPRRSSTR</sequence>
<keyword evidence="4" id="KW-0031">Aminopeptidase</keyword>
<gene>
    <name evidence="4" type="ORF">BDK61_0997</name>
</gene>
<feature type="region of interest" description="Disordered" evidence="2">
    <location>
        <begin position="537"/>
        <end position="636"/>
    </location>
</feature>
<feature type="compositionally biased region" description="Polar residues" evidence="2">
    <location>
        <begin position="667"/>
        <end position="686"/>
    </location>
</feature>
<dbReference type="SUPFAM" id="SSF53474">
    <property type="entry name" value="alpha/beta-Hydrolases"/>
    <property type="match status" value="1"/>
</dbReference>
<evidence type="ECO:0000313" key="4">
    <source>
        <dbReference type="EMBL" id="RKS81703.1"/>
    </source>
</evidence>
<dbReference type="GO" id="GO:0006508">
    <property type="term" value="P:proteolysis"/>
    <property type="evidence" value="ECO:0007669"/>
    <property type="project" value="InterPro"/>
</dbReference>
<dbReference type="InterPro" id="IPR011042">
    <property type="entry name" value="6-blade_b-propeller_TolB-like"/>
</dbReference>
<name>A0A495R338_9EURY</name>
<dbReference type="EMBL" id="RBWW01000001">
    <property type="protein sequence ID" value="RKS81703.1"/>
    <property type="molecule type" value="Genomic_DNA"/>
</dbReference>
<dbReference type="Pfam" id="PF00326">
    <property type="entry name" value="Peptidase_S9"/>
    <property type="match status" value="1"/>
</dbReference>
<protein>
    <submittedName>
        <fullName evidence="4">Dipeptidyl aminopeptidase/acylaminoacyl peptidase</fullName>
    </submittedName>
</protein>
<keyword evidence="4" id="KW-0645">Protease</keyword>
<dbReference type="GO" id="GO:0004252">
    <property type="term" value="F:serine-type endopeptidase activity"/>
    <property type="evidence" value="ECO:0007669"/>
    <property type="project" value="TreeGrafter"/>
</dbReference>
<reference evidence="4 5" key="1">
    <citation type="submission" date="2018-10" db="EMBL/GenBank/DDBJ databases">
        <title>Genomic Encyclopedia of Archaeal and Bacterial Type Strains, Phase II (KMG-II): from individual species to whole genera.</title>
        <authorList>
            <person name="Goeker M."/>
        </authorList>
    </citation>
    <scope>NUCLEOTIDE SEQUENCE [LARGE SCALE GENOMIC DNA]</scope>
    <source>
        <strain evidence="4 5">DSM 11927</strain>
    </source>
</reference>
<evidence type="ECO:0000256" key="2">
    <source>
        <dbReference type="SAM" id="MobiDB-lite"/>
    </source>
</evidence>
<dbReference type="AlphaFoldDB" id="A0A495R338"/>
<proteinExistence type="predicted"/>
<feature type="compositionally biased region" description="Polar residues" evidence="2">
    <location>
        <begin position="695"/>
        <end position="707"/>
    </location>
</feature>
<keyword evidence="1" id="KW-0378">Hydrolase</keyword>
<dbReference type="InterPro" id="IPR001375">
    <property type="entry name" value="Peptidase_S9_cat"/>
</dbReference>